<dbReference type="InterPro" id="IPR015815">
    <property type="entry name" value="HIBADH-related"/>
</dbReference>
<evidence type="ECO:0000313" key="5">
    <source>
        <dbReference type="EMBL" id="UYP46624.1"/>
    </source>
</evidence>
<dbReference type="GO" id="GO:0008679">
    <property type="term" value="F:2-hydroxy-3-oxopropionate reductase activity"/>
    <property type="evidence" value="ECO:0007669"/>
    <property type="project" value="UniProtKB-EC"/>
</dbReference>
<feature type="domain" description="6-phosphogluconate dehydrogenase NADP-binding" evidence="3">
    <location>
        <begin position="4"/>
        <end position="163"/>
    </location>
</feature>
<dbReference type="Gene3D" id="3.40.50.720">
    <property type="entry name" value="NAD(P)-binding Rossmann-like Domain"/>
    <property type="match status" value="1"/>
</dbReference>
<organism evidence="5 6">
    <name type="scientific">Candidatus Lokiarchaeum ossiferum</name>
    <dbReference type="NCBI Taxonomy" id="2951803"/>
    <lineage>
        <taxon>Archaea</taxon>
        <taxon>Promethearchaeati</taxon>
        <taxon>Promethearchaeota</taxon>
        <taxon>Promethearchaeia</taxon>
        <taxon>Promethearchaeales</taxon>
        <taxon>Promethearchaeaceae</taxon>
        <taxon>Candidatus Lokiarchaeum</taxon>
    </lineage>
</organism>
<dbReference type="InterPro" id="IPR013328">
    <property type="entry name" value="6PGD_dom2"/>
</dbReference>
<keyword evidence="6" id="KW-1185">Reference proteome</keyword>
<dbReference type="SUPFAM" id="SSF51735">
    <property type="entry name" value="NAD(P)-binding Rossmann-fold domains"/>
    <property type="match status" value="1"/>
</dbReference>
<keyword evidence="1 5" id="KW-0560">Oxidoreductase</keyword>
<keyword evidence="2" id="KW-0520">NAD</keyword>
<dbReference type="InterPro" id="IPR036291">
    <property type="entry name" value="NAD(P)-bd_dom_sf"/>
</dbReference>
<protein>
    <submittedName>
        <fullName evidence="5">2-hydroxy-3-oxopropionate reductase</fullName>
        <ecNumber evidence="5">1.1.1.60</ecNumber>
    </submittedName>
</protein>
<dbReference type="InterPro" id="IPR029154">
    <property type="entry name" value="HIBADH-like_NADP-bd"/>
</dbReference>
<dbReference type="PIRSF" id="PIRSF000103">
    <property type="entry name" value="HIBADH"/>
    <property type="match status" value="1"/>
</dbReference>
<evidence type="ECO:0000256" key="1">
    <source>
        <dbReference type="ARBA" id="ARBA00023002"/>
    </source>
</evidence>
<dbReference type="EC" id="1.1.1.60" evidence="5"/>
<dbReference type="Pfam" id="PF03446">
    <property type="entry name" value="NAD_binding_2"/>
    <property type="match status" value="1"/>
</dbReference>
<evidence type="ECO:0000259" key="4">
    <source>
        <dbReference type="Pfam" id="PF14833"/>
    </source>
</evidence>
<evidence type="ECO:0000313" key="6">
    <source>
        <dbReference type="Proteomes" id="UP001208689"/>
    </source>
</evidence>
<proteinExistence type="predicted"/>
<gene>
    <name evidence="5" type="ORF">NEF87_002909</name>
</gene>
<dbReference type="PANTHER" id="PTHR43060">
    <property type="entry name" value="3-HYDROXYISOBUTYRATE DEHYDROGENASE-LIKE 1, MITOCHONDRIAL-RELATED"/>
    <property type="match status" value="1"/>
</dbReference>
<reference evidence="5" key="1">
    <citation type="submission" date="2022-09" db="EMBL/GenBank/DDBJ databases">
        <title>Actin cytoskeleton and complex cell architecture in an #Asgard archaeon.</title>
        <authorList>
            <person name="Ponce Toledo R.I."/>
            <person name="Schleper C."/>
            <person name="Rodrigues Oliveira T."/>
            <person name="Wollweber F."/>
            <person name="Xu J."/>
            <person name="Rittmann S."/>
            <person name="Klingl A."/>
            <person name="Pilhofer M."/>
        </authorList>
    </citation>
    <scope>NUCLEOTIDE SEQUENCE</scope>
    <source>
        <strain evidence="5">B-35</strain>
    </source>
</reference>
<accession>A0ABY6HVN7</accession>
<sequence>MEQKIGWIGTGSHGKPMCSHLIKAGHEVRIYSRTKEKCNDLIEIGAQACTSPEEVAKESDIIFTMLGFPQDVHDVYFGSNGLLSGVKKGAILVDMTTSEPLLAKKIYETAKLKGAHVLDAPINGDDLAARNRNLSFMVGGEKEIFEEIEPLFMRMGKSATYMGPSGSGQSTKITNQILIASTMVGVVESLQFAYKKGLDLTEVIKVIGQGTAASWSINNLGTRIINGKFDTGFFIKHLVKDMRIALKEASDMNLSLPGLAMVHQFYLVAMNMNLADKGTHALHKVYARMNENEFSK</sequence>
<dbReference type="PANTHER" id="PTHR43060:SF15">
    <property type="entry name" value="3-HYDROXYISOBUTYRATE DEHYDROGENASE-LIKE 1, MITOCHONDRIAL-RELATED"/>
    <property type="match status" value="1"/>
</dbReference>
<dbReference type="InterPro" id="IPR006115">
    <property type="entry name" value="6PGDH_NADP-bd"/>
</dbReference>
<dbReference type="EMBL" id="CP104013">
    <property type="protein sequence ID" value="UYP46624.1"/>
    <property type="molecule type" value="Genomic_DNA"/>
</dbReference>
<name>A0ABY6HVN7_9ARCH</name>
<dbReference type="Gene3D" id="1.10.1040.10">
    <property type="entry name" value="N-(1-d-carboxylethyl)-l-norvaline Dehydrogenase, domain 2"/>
    <property type="match status" value="1"/>
</dbReference>
<dbReference type="InterPro" id="IPR008927">
    <property type="entry name" value="6-PGluconate_DH-like_C_sf"/>
</dbReference>
<feature type="domain" description="3-hydroxyisobutyrate dehydrogenase-like NAD-binding" evidence="4">
    <location>
        <begin position="166"/>
        <end position="286"/>
    </location>
</feature>
<dbReference type="Pfam" id="PF14833">
    <property type="entry name" value="NAD_binding_11"/>
    <property type="match status" value="1"/>
</dbReference>
<evidence type="ECO:0000256" key="2">
    <source>
        <dbReference type="ARBA" id="ARBA00023027"/>
    </source>
</evidence>
<dbReference type="Proteomes" id="UP001208689">
    <property type="component" value="Chromosome"/>
</dbReference>
<dbReference type="SUPFAM" id="SSF48179">
    <property type="entry name" value="6-phosphogluconate dehydrogenase C-terminal domain-like"/>
    <property type="match status" value="1"/>
</dbReference>
<evidence type="ECO:0000259" key="3">
    <source>
        <dbReference type="Pfam" id="PF03446"/>
    </source>
</evidence>